<reference evidence="2" key="1">
    <citation type="journal article" date="2023" name="G3 (Bethesda)">
        <title>Genome assembly and association tests identify interacting loci associated with vigor, precocity, and sex in interspecific pistachio rootstocks.</title>
        <authorList>
            <person name="Palmer W."/>
            <person name="Jacygrad E."/>
            <person name="Sagayaradj S."/>
            <person name="Cavanaugh K."/>
            <person name="Han R."/>
            <person name="Bertier L."/>
            <person name="Beede B."/>
            <person name="Kafkas S."/>
            <person name="Golino D."/>
            <person name="Preece J."/>
            <person name="Michelmore R."/>
        </authorList>
    </citation>
    <scope>NUCLEOTIDE SEQUENCE [LARGE SCALE GENOMIC DNA]</scope>
</reference>
<proteinExistence type="predicted"/>
<dbReference type="Proteomes" id="UP001164250">
    <property type="component" value="Chromosome 7"/>
</dbReference>
<comment type="caution">
    <text evidence="1">The sequence shown here is derived from an EMBL/GenBank/DDBJ whole genome shotgun (WGS) entry which is preliminary data.</text>
</comment>
<protein>
    <submittedName>
        <fullName evidence="1">Uncharacterized protein</fullName>
    </submittedName>
</protein>
<gene>
    <name evidence="1" type="ORF">Patl1_25865</name>
</gene>
<sequence>MTTAKFPRSFVARNFWVNAIRRYSQEINYVQSQSQKDEEIIDACQRVKEAADAFKEGAKVVKKTSKYVKDTVAVTAGSVRTETII</sequence>
<organism evidence="1 2">
    <name type="scientific">Pistacia atlantica</name>
    <dbReference type="NCBI Taxonomy" id="434234"/>
    <lineage>
        <taxon>Eukaryota</taxon>
        <taxon>Viridiplantae</taxon>
        <taxon>Streptophyta</taxon>
        <taxon>Embryophyta</taxon>
        <taxon>Tracheophyta</taxon>
        <taxon>Spermatophyta</taxon>
        <taxon>Magnoliopsida</taxon>
        <taxon>eudicotyledons</taxon>
        <taxon>Gunneridae</taxon>
        <taxon>Pentapetalae</taxon>
        <taxon>rosids</taxon>
        <taxon>malvids</taxon>
        <taxon>Sapindales</taxon>
        <taxon>Anacardiaceae</taxon>
        <taxon>Pistacia</taxon>
    </lineage>
</organism>
<evidence type="ECO:0000313" key="1">
    <source>
        <dbReference type="EMBL" id="KAJ0093715.1"/>
    </source>
</evidence>
<keyword evidence="2" id="KW-1185">Reference proteome</keyword>
<dbReference type="EMBL" id="CM047903">
    <property type="protein sequence ID" value="KAJ0093715.1"/>
    <property type="molecule type" value="Genomic_DNA"/>
</dbReference>
<name>A0ACC1B458_9ROSI</name>
<evidence type="ECO:0000313" key="2">
    <source>
        <dbReference type="Proteomes" id="UP001164250"/>
    </source>
</evidence>
<accession>A0ACC1B458</accession>